<dbReference type="PANTHER" id="PTHR11929">
    <property type="entry name" value="ALPHA- 1,3 -FUCOSYLTRANSFERASE"/>
    <property type="match status" value="1"/>
</dbReference>
<keyword evidence="2" id="KW-0328">Glycosyltransferase</keyword>
<dbReference type="EMBL" id="BMYF01000009">
    <property type="protein sequence ID" value="GHB37155.1"/>
    <property type="molecule type" value="Genomic_DNA"/>
</dbReference>
<reference evidence="6" key="2">
    <citation type="submission" date="2020-09" db="EMBL/GenBank/DDBJ databases">
        <authorList>
            <person name="Sun Q."/>
            <person name="Kim S."/>
        </authorList>
    </citation>
    <scope>NUCLEOTIDE SEQUENCE</scope>
    <source>
        <strain evidence="6">KCTC 23224</strain>
    </source>
</reference>
<dbReference type="InterPro" id="IPR055270">
    <property type="entry name" value="Glyco_tran_10_C"/>
</dbReference>
<evidence type="ECO:0000259" key="5">
    <source>
        <dbReference type="Pfam" id="PF18025"/>
    </source>
</evidence>
<dbReference type="InterPro" id="IPR038577">
    <property type="entry name" value="GT10-like_C_sf"/>
</dbReference>
<comment type="caution">
    <text evidence="6">The sequence shown here is derived from an EMBL/GenBank/DDBJ whole genome shotgun (WGS) entry which is preliminary data.</text>
</comment>
<dbReference type="GO" id="GO:0016020">
    <property type="term" value="C:membrane"/>
    <property type="evidence" value="ECO:0007669"/>
    <property type="project" value="InterPro"/>
</dbReference>
<proteinExistence type="inferred from homology"/>
<dbReference type="AlphaFoldDB" id="A0A8J3CWR1"/>
<dbReference type="Gene3D" id="3.40.50.11660">
    <property type="entry name" value="Glycosyl transferase family 10, C-terminal domain"/>
    <property type="match status" value="1"/>
</dbReference>
<evidence type="ECO:0000256" key="2">
    <source>
        <dbReference type="ARBA" id="ARBA00022676"/>
    </source>
</evidence>
<dbReference type="PANTHER" id="PTHR11929:SF194">
    <property type="entry name" value="ALPHA-(1,3)-FUCOSYLTRANSFERASE 10"/>
    <property type="match status" value="1"/>
</dbReference>
<dbReference type="GO" id="GO:0008417">
    <property type="term" value="F:fucosyltransferase activity"/>
    <property type="evidence" value="ECO:0007669"/>
    <property type="project" value="InterPro"/>
</dbReference>
<organism evidence="6 7">
    <name type="scientific">Mongoliitalea lutea</name>
    <dbReference type="NCBI Taxonomy" id="849756"/>
    <lineage>
        <taxon>Bacteria</taxon>
        <taxon>Pseudomonadati</taxon>
        <taxon>Bacteroidota</taxon>
        <taxon>Cytophagia</taxon>
        <taxon>Cytophagales</taxon>
        <taxon>Cyclobacteriaceae</taxon>
        <taxon>Mongoliitalea</taxon>
    </lineage>
</organism>
<protein>
    <recommendedName>
        <fullName evidence="8">Glycosyltransferase family 10 (Fucosyltransferase) C-term</fullName>
    </recommendedName>
</protein>
<feature type="domain" description="Fucosyltransferase C-terminal" evidence="4">
    <location>
        <begin position="123"/>
        <end position="256"/>
    </location>
</feature>
<evidence type="ECO:0008006" key="8">
    <source>
        <dbReference type="Google" id="ProtNLM"/>
    </source>
</evidence>
<dbReference type="InterPro" id="IPR041058">
    <property type="entry name" value="FucT_N"/>
</dbReference>
<name>A0A8J3CWR1_9BACT</name>
<dbReference type="InterPro" id="IPR001503">
    <property type="entry name" value="Glyco_trans_10"/>
</dbReference>
<keyword evidence="3" id="KW-0808">Transferase</keyword>
<dbReference type="Pfam" id="PF00852">
    <property type="entry name" value="Glyco_transf_10"/>
    <property type="match status" value="1"/>
</dbReference>
<evidence type="ECO:0000313" key="6">
    <source>
        <dbReference type="EMBL" id="GHB37155.1"/>
    </source>
</evidence>
<accession>A0A8J3CWR1</accession>
<evidence type="ECO:0000256" key="3">
    <source>
        <dbReference type="ARBA" id="ARBA00022679"/>
    </source>
</evidence>
<reference evidence="6" key="1">
    <citation type="journal article" date="2014" name="Int. J. Syst. Evol. Microbiol.">
        <title>Complete genome sequence of Corynebacterium casei LMG S-19264T (=DSM 44701T), isolated from a smear-ripened cheese.</title>
        <authorList>
            <consortium name="US DOE Joint Genome Institute (JGI-PGF)"/>
            <person name="Walter F."/>
            <person name="Albersmeier A."/>
            <person name="Kalinowski J."/>
            <person name="Ruckert C."/>
        </authorList>
    </citation>
    <scope>NUCLEOTIDE SEQUENCE</scope>
    <source>
        <strain evidence="6">KCTC 23224</strain>
    </source>
</reference>
<evidence type="ECO:0000259" key="4">
    <source>
        <dbReference type="Pfam" id="PF00852"/>
    </source>
</evidence>
<feature type="domain" description="Alpha-(1,3)-fucosyltransferase FucT N-terminal" evidence="5">
    <location>
        <begin position="17"/>
        <end position="104"/>
    </location>
</feature>
<comment type="similarity">
    <text evidence="1">Belongs to the glycosyltransferase 10 family.</text>
</comment>
<dbReference type="Pfam" id="PF18025">
    <property type="entry name" value="FucT_N"/>
    <property type="match status" value="1"/>
</dbReference>
<gene>
    <name evidence="6" type="ORF">GCM10008106_18060</name>
</gene>
<evidence type="ECO:0000313" key="7">
    <source>
        <dbReference type="Proteomes" id="UP000642809"/>
    </source>
</evidence>
<sequence length="319" mass="37496">MIKNAIEAYNMKKKLKVKFVDFWPNFNPINNTFLKVVESFFEIEYADKPDVLFYSCYGTEFLKYSCPRIFYSAENIRPDFRFCDFALTFDHLNDPRHFRWPLFRRWFNESDLTKKKNIGQIISEKKGFCSFVVSNALESEKRLNFFHELSNYKVVASGGRYANNVGGPVANKAEFIKNYYFNIAFENAEYPGYTTEKIAEPWVHGCIPIYWGDPLITDDINPNCFINVRDFSSTNEVIDYIKFVDSSSSLKEKYLSAPFFRDNKIPEHLKDEVIAAKLSEFINMCLDGLSTKAAKYWHRPYFYIRKIRGGSRLVKINLR</sequence>
<evidence type="ECO:0000256" key="1">
    <source>
        <dbReference type="ARBA" id="ARBA00008919"/>
    </source>
</evidence>
<dbReference type="Proteomes" id="UP000642809">
    <property type="component" value="Unassembled WGS sequence"/>
</dbReference>
<keyword evidence="7" id="KW-1185">Reference proteome</keyword>
<dbReference type="SUPFAM" id="SSF53756">
    <property type="entry name" value="UDP-Glycosyltransferase/glycogen phosphorylase"/>
    <property type="match status" value="1"/>
</dbReference>